<name>A0A5M7C2A8_SACHI</name>
<accession>A0A5M7C2A8</accession>
<proteinExistence type="predicted"/>
<comment type="caution">
    <text evidence="1">The sequence shown here is derived from an EMBL/GenBank/DDBJ whole genome shotgun (WGS) entry which is preliminary data.</text>
</comment>
<reference evidence="1 2" key="1">
    <citation type="submission" date="2019-09" db="EMBL/GenBank/DDBJ databases">
        <title>Draft genome sequence of the thermophilic Saccharopolyspora hirsuta VKM Ac-666T.</title>
        <authorList>
            <person name="Lobastova T.G."/>
            <person name="Fokina V."/>
            <person name="Bragin E.Y."/>
            <person name="Shtratnikova V.Y."/>
            <person name="Starodumova I.P."/>
            <person name="Tarlachkov S.V."/>
            <person name="Donova M.V."/>
        </authorList>
    </citation>
    <scope>NUCLEOTIDE SEQUENCE [LARGE SCALE GENOMIC DNA]</scope>
    <source>
        <strain evidence="1 2">VKM Ac-666</strain>
    </source>
</reference>
<dbReference type="Proteomes" id="UP000323946">
    <property type="component" value="Unassembled WGS sequence"/>
</dbReference>
<dbReference type="RefSeq" id="WP_150066768.1">
    <property type="nucleotide sequence ID" value="NZ_VWPH01000005.1"/>
</dbReference>
<evidence type="ECO:0000313" key="2">
    <source>
        <dbReference type="Proteomes" id="UP000323946"/>
    </source>
</evidence>
<dbReference type="AlphaFoldDB" id="A0A5M7C2A8"/>
<gene>
    <name evidence="1" type="ORF">F1721_12375</name>
</gene>
<keyword evidence="2" id="KW-1185">Reference proteome</keyword>
<evidence type="ECO:0000313" key="1">
    <source>
        <dbReference type="EMBL" id="KAA5834468.1"/>
    </source>
</evidence>
<organism evidence="1 2">
    <name type="scientific">Saccharopolyspora hirsuta</name>
    <dbReference type="NCBI Taxonomy" id="1837"/>
    <lineage>
        <taxon>Bacteria</taxon>
        <taxon>Bacillati</taxon>
        <taxon>Actinomycetota</taxon>
        <taxon>Actinomycetes</taxon>
        <taxon>Pseudonocardiales</taxon>
        <taxon>Pseudonocardiaceae</taxon>
        <taxon>Saccharopolyspora</taxon>
    </lineage>
</organism>
<sequence>MTFKEKNPTAPGRAEVSGQIRYFQYRAGVVPEWSRFAHIRRGAIGSQIQSWCRQSFRADEVEDCAAPQIVASTLPEAVAECTDCFVQLAFRGSPDACGAEPGLVPARIDTPGQMASAMHVLQRELGDEAVRVPRGEVDPDRLGKLAAEAERFSRALRRFGWLAARGR</sequence>
<protein>
    <submittedName>
        <fullName evidence="1">Uncharacterized protein</fullName>
    </submittedName>
</protein>
<dbReference type="EMBL" id="VWPH01000005">
    <property type="protein sequence ID" value="KAA5834468.1"/>
    <property type="molecule type" value="Genomic_DNA"/>
</dbReference>
<dbReference type="OrthoDB" id="3696362at2"/>